<dbReference type="Gene3D" id="4.10.60.10">
    <property type="entry name" value="Zinc finger, CCHC-type"/>
    <property type="match status" value="2"/>
</dbReference>
<dbReference type="SMART" id="SM00343">
    <property type="entry name" value="ZnF_C2HC"/>
    <property type="match status" value="3"/>
</dbReference>
<dbReference type="FunCoup" id="A0A0D2U1S1">
    <property type="interactions" value="865"/>
</dbReference>
<dbReference type="SUPFAM" id="SSF54197">
    <property type="entry name" value="HIT-like"/>
    <property type="match status" value="1"/>
</dbReference>
<gene>
    <name evidence="6" type="ORF">CAOG_000653</name>
</gene>
<dbReference type="InterPro" id="IPR001878">
    <property type="entry name" value="Znf_CCHC"/>
</dbReference>
<keyword evidence="3" id="KW-0862">Zinc</keyword>
<evidence type="ECO:0000259" key="5">
    <source>
        <dbReference type="PROSITE" id="PS50158"/>
    </source>
</evidence>
<dbReference type="InParanoid" id="A0A0D2U1S1"/>
<dbReference type="Pfam" id="PF04676">
    <property type="entry name" value="CwfJ_C_2"/>
    <property type="match status" value="1"/>
</dbReference>
<keyword evidence="2 4" id="KW-0863">Zinc-finger</keyword>
<evidence type="ECO:0000313" key="6">
    <source>
        <dbReference type="EMBL" id="KJE89111.1"/>
    </source>
</evidence>
<evidence type="ECO:0000256" key="4">
    <source>
        <dbReference type="PROSITE-ProRule" id="PRU00047"/>
    </source>
</evidence>
<dbReference type="PANTHER" id="PTHR12072">
    <property type="entry name" value="CWF19, CELL CYCLE CONTROL PROTEIN"/>
    <property type="match status" value="1"/>
</dbReference>
<keyword evidence="1" id="KW-0479">Metal-binding</keyword>
<dbReference type="Pfam" id="PF04677">
    <property type="entry name" value="CwfJ_C_1"/>
    <property type="match status" value="1"/>
</dbReference>
<dbReference type="InterPro" id="IPR036875">
    <property type="entry name" value="Znf_CCHC_sf"/>
</dbReference>
<dbReference type="InterPro" id="IPR025829">
    <property type="entry name" value="Zn_knuckle_CX2CX3GHX4C"/>
</dbReference>
<name>A0A0D2U1S1_CAPO3</name>
<dbReference type="EMBL" id="KE346360">
    <property type="protein sequence ID" value="KJE89111.1"/>
    <property type="molecule type" value="Genomic_DNA"/>
</dbReference>
<dbReference type="PROSITE" id="PS50158">
    <property type="entry name" value="ZF_CCHC"/>
    <property type="match status" value="1"/>
</dbReference>
<dbReference type="GO" id="GO:0003676">
    <property type="term" value="F:nucleic acid binding"/>
    <property type="evidence" value="ECO:0007669"/>
    <property type="project" value="InterPro"/>
</dbReference>
<dbReference type="AlphaFoldDB" id="A0A0D2U1S1"/>
<dbReference type="eggNOG" id="KOG2476">
    <property type="taxonomic scope" value="Eukaryota"/>
</dbReference>
<dbReference type="PhylomeDB" id="A0A0D2U1S1"/>
<dbReference type="Pfam" id="PF13696">
    <property type="entry name" value="zf-CCHC_2"/>
    <property type="match status" value="3"/>
</dbReference>
<sequence>MPATMTDGASGSRADWGRVGSDVISILSSALMPRYHFAGALDVYYERLPYRTAPAVSMGLQQGHATRFLALGTQISPTKQKALYAFTIKPLVKEIKSVLLTHPSETTDSPFADAPLRTPAMGTQQEQAGVSMFYSGLDASGKKRRREDDPTDGQARKVPREGYVCNICQQSGHFIQDCPQKDERDAQRLAQREAERGPYVCRICNVPGHPIQECPERVTRPMDQDGHPRLPDNYVCKLCNVPGHHVRDCPSKQDTPPGANRRPPNAPPAAQGPCWFCLGSPQVEKHLVVSIGTELYMALPKGGLSPQHVLLLPIGHVACSKDLGEEARAEMGRYMSSVRALFAAQGCGMVAFERNVRTPHMQIQLIPVPLALTEQLIPTFQEHARRLNYSFQELAPGEDLTAALPSPDTPYFVVEFDSGVRLLLVVTGRFPLMFGREVLCDPALLNAPNKIDWKQCQESAETETTFASDFKAAFKPFDQTDDL</sequence>
<dbReference type="GO" id="GO:0000398">
    <property type="term" value="P:mRNA splicing, via spliceosome"/>
    <property type="evidence" value="ECO:0007669"/>
    <property type="project" value="TreeGrafter"/>
</dbReference>
<evidence type="ECO:0000256" key="1">
    <source>
        <dbReference type="ARBA" id="ARBA00022723"/>
    </source>
</evidence>
<evidence type="ECO:0000256" key="3">
    <source>
        <dbReference type="ARBA" id="ARBA00022833"/>
    </source>
</evidence>
<keyword evidence="7" id="KW-1185">Reference proteome</keyword>
<dbReference type="InterPro" id="IPR036265">
    <property type="entry name" value="HIT-like_sf"/>
</dbReference>
<proteinExistence type="predicted"/>
<dbReference type="InterPro" id="IPR006768">
    <property type="entry name" value="Cwf19-like_C_dom-1"/>
</dbReference>
<evidence type="ECO:0000313" key="7">
    <source>
        <dbReference type="Proteomes" id="UP000008743"/>
    </source>
</evidence>
<dbReference type="STRING" id="595528.A0A0D2U1S1"/>
<organism evidence="6 7">
    <name type="scientific">Capsaspora owczarzaki (strain ATCC 30864)</name>
    <dbReference type="NCBI Taxonomy" id="595528"/>
    <lineage>
        <taxon>Eukaryota</taxon>
        <taxon>Filasterea</taxon>
        <taxon>Capsaspora</taxon>
    </lineage>
</organism>
<protein>
    <submittedName>
        <fullName evidence="6">CWF19-like protein 1</fullName>
    </submittedName>
</protein>
<feature type="domain" description="CCHC-type" evidence="5">
    <location>
        <begin position="165"/>
        <end position="180"/>
    </location>
</feature>
<dbReference type="GO" id="GO:0008270">
    <property type="term" value="F:zinc ion binding"/>
    <property type="evidence" value="ECO:0007669"/>
    <property type="project" value="UniProtKB-KW"/>
</dbReference>
<dbReference type="PANTHER" id="PTHR12072:SF4">
    <property type="entry name" value="CWF19-LIKE PROTEIN 1"/>
    <property type="match status" value="1"/>
</dbReference>
<dbReference type="GO" id="GO:0071014">
    <property type="term" value="C:post-mRNA release spliceosomal complex"/>
    <property type="evidence" value="ECO:0007669"/>
    <property type="project" value="TreeGrafter"/>
</dbReference>
<dbReference type="Proteomes" id="UP000008743">
    <property type="component" value="Unassembled WGS sequence"/>
</dbReference>
<accession>A0A0D2U1S1</accession>
<dbReference type="InterPro" id="IPR006767">
    <property type="entry name" value="Cwf19-like_C_dom-2"/>
</dbReference>
<evidence type="ECO:0000256" key="2">
    <source>
        <dbReference type="ARBA" id="ARBA00022771"/>
    </source>
</evidence>
<dbReference type="SUPFAM" id="SSF57756">
    <property type="entry name" value="Retrovirus zinc finger-like domains"/>
    <property type="match status" value="3"/>
</dbReference>
<dbReference type="InterPro" id="IPR040194">
    <property type="entry name" value="Cwf19-like"/>
</dbReference>
<reference evidence="7" key="1">
    <citation type="submission" date="2011-02" db="EMBL/GenBank/DDBJ databases">
        <title>The Genome Sequence of Capsaspora owczarzaki ATCC 30864.</title>
        <authorList>
            <person name="Russ C."/>
            <person name="Cuomo C."/>
            <person name="Burger G."/>
            <person name="Gray M.W."/>
            <person name="Holland P.W.H."/>
            <person name="King N."/>
            <person name="Lang F.B.F."/>
            <person name="Roger A.J."/>
            <person name="Ruiz-Trillo I."/>
            <person name="Young S.K."/>
            <person name="Zeng Q."/>
            <person name="Gargeya S."/>
            <person name="Alvarado L."/>
            <person name="Berlin A."/>
            <person name="Chapman S.B."/>
            <person name="Chen Z."/>
            <person name="Freedman E."/>
            <person name="Gellesch M."/>
            <person name="Goldberg J."/>
            <person name="Griggs A."/>
            <person name="Gujja S."/>
            <person name="Heilman E."/>
            <person name="Heiman D."/>
            <person name="Howarth C."/>
            <person name="Mehta T."/>
            <person name="Neiman D."/>
            <person name="Pearson M."/>
            <person name="Roberts A."/>
            <person name="Saif S."/>
            <person name="Shea T."/>
            <person name="Shenoy N."/>
            <person name="Sisk P."/>
            <person name="Stolte C."/>
            <person name="Sykes S."/>
            <person name="White J."/>
            <person name="Yandava C."/>
            <person name="Haas B."/>
            <person name="Nusbaum C."/>
            <person name="Birren B."/>
        </authorList>
    </citation>
    <scope>NUCLEOTIDE SEQUENCE</scope>
    <source>
        <strain evidence="7">ATCC 30864</strain>
    </source>
</reference>
<dbReference type="GO" id="GO:0061632">
    <property type="term" value="F:RNA lariat debranching enzyme activator activity"/>
    <property type="evidence" value="ECO:0007669"/>
    <property type="project" value="TreeGrafter"/>
</dbReference>
<dbReference type="OrthoDB" id="444325at2759"/>
<dbReference type="Gene3D" id="3.30.428.10">
    <property type="entry name" value="HIT-like"/>
    <property type="match status" value="1"/>
</dbReference>